<dbReference type="InterPro" id="IPR025948">
    <property type="entry name" value="HTH-like_dom"/>
</dbReference>
<dbReference type="Pfam" id="PF13276">
    <property type="entry name" value="HTH_21"/>
    <property type="match status" value="1"/>
</dbReference>
<reference evidence="2" key="1">
    <citation type="journal article" date="2015" name="Nature">
        <title>Complex archaea that bridge the gap between prokaryotes and eukaryotes.</title>
        <authorList>
            <person name="Spang A."/>
            <person name="Saw J.H."/>
            <person name="Jorgensen S.L."/>
            <person name="Zaremba-Niedzwiedzka K."/>
            <person name="Martijn J."/>
            <person name="Lind A.E."/>
            <person name="van Eijk R."/>
            <person name="Schleper C."/>
            <person name="Guy L."/>
            <person name="Ettema T.J."/>
        </authorList>
    </citation>
    <scope>NUCLEOTIDE SEQUENCE</scope>
</reference>
<protein>
    <recommendedName>
        <fullName evidence="1">HTH-like domain-containing protein</fullName>
    </recommendedName>
</protein>
<evidence type="ECO:0000259" key="1">
    <source>
        <dbReference type="Pfam" id="PF13276"/>
    </source>
</evidence>
<feature type="domain" description="HTH-like" evidence="1">
    <location>
        <begin position="30"/>
        <end position="74"/>
    </location>
</feature>
<comment type="caution">
    <text evidence="2">The sequence shown here is derived from an EMBL/GenBank/DDBJ whole genome shotgun (WGS) entry which is preliminary data.</text>
</comment>
<dbReference type="PANTHER" id="PTHR46889">
    <property type="entry name" value="TRANSPOSASE INSF FOR INSERTION SEQUENCE IS3B-RELATED"/>
    <property type="match status" value="1"/>
</dbReference>
<dbReference type="PANTHER" id="PTHR46889:SF4">
    <property type="entry name" value="TRANSPOSASE INSO FOR INSERTION SEQUENCE ELEMENT IS911B-RELATED"/>
    <property type="match status" value="1"/>
</dbReference>
<dbReference type="AlphaFoldDB" id="A0A0F9Q0G7"/>
<dbReference type="InterPro" id="IPR050900">
    <property type="entry name" value="Transposase_IS3/IS150/IS904"/>
</dbReference>
<gene>
    <name evidence="2" type="ORF">LCGC14_0778490</name>
</gene>
<organism evidence="2">
    <name type="scientific">marine sediment metagenome</name>
    <dbReference type="NCBI Taxonomy" id="412755"/>
    <lineage>
        <taxon>unclassified sequences</taxon>
        <taxon>metagenomes</taxon>
        <taxon>ecological metagenomes</taxon>
    </lineage>
</organism>
<evidence type="ECO:0000313" key="2">
    <source>
        <dbReference type="EMBL" id="KKN35964.1"/>
    </source>
</evidence>
<sequence length="74" mass="8635">MVCKAFEVSRSSYYDYRRRRSVVDGERVVLRADVNRIFRKSRSSAGSRMITTMLKDEGVVIGRFKVRRLMSELG</sequence>
<name>A0A0F9Q0G7_9ZZZZ</name>
<proteinExistence type="predicted"/>
<accession>A0A0F9Q0G7</accession>
<dbReference type="EMBL" id="LAZR01001998">
    <property type="protein sequence ID" value="KKN35964.1"/>
    <property type="molecule type" value="Genomic_DNA"/>
</dbReference>